<dbReference type="Proteomes" id="UP000676386">
    <property type="component" value="Unassembled WGS sequence"/>
</dbReference>
<dbReference type="PROSITE" id="PS51900">
    <property type="entry name" value="CB"/>
    <property type="match status" value="1"/>
</dbReference>
<dbReference type="InterPro" id="IPR044068">
    <property type="entry name" value="CB"/>
</dbReference>
<dbReference type="InterPro" id="IPR010998">
    <property type="entry name" value="Integrase_recombinase_N"/>
</dbReference>
<keyword evidence="1" id="KW-0229">DNA integration</keyword>
<dbReference type="Gene3D" id="1.10.150.130">
    <property type="match status" value="1"/>
</dbReference>
<accession>A0ABS5J485</accession>
<dbReference type="InterPro" id="IPR013762">
    <property type="entry name" value="Integrase-like_cat_sf"/>
</dbReference>
<dbReference type="InterPro" id="IPR011010">
    <property type="entry name" value="DNA_brk_join_enz"/>
</dbReference>
<protein>
    <submittedName>
        <fullName evidence="6">Site-specific integrase</fullName>
    </submittedName>
</protein>
<gene>
    <name evidence="6" type="ORF">KE626_22115</name>
</gene>
<organism evidence="6 7">
    <name type="scientific">Chitinophaga hostae</name>
    <dbReference type="NCBI Taxonomy" id="2831022"/>
    <lineage>
        <taxon>Bacteria</taxon>
        <taxon>Pseudomonadati</taxon>
        <taxon>Bacteroidota</taxon>
        <taxon>Chitinophagia</taxon>
        <taxon>Chitinophagales</taxon>
        <taxon>Chitinophagaceae</taxon>
        <taxon>Chitinophaga</taxon>
    </lineage>
</organism>
<dbReference type="RefSeq" id="WP_211975178.1">
    <property type="nucleotide sequence ID" value="NZ_CBFHAM010000045.1"/>
</dbReference>
<evidence type="ECO:0000313" key="6">
    <source>
        <dbReference type="EMBL" id="MBS0030037.1"/>
    </source>
</evidence>
<evidence type="ECO:0000256" key="4">
    <source>
        <dbReference type="PROSITE-ProRule" id="PRU01248"/>
    </source>
</evidence>
<evidence type="ECO:0000259" key="5">
    <source>
        <dbReference type="PROSITE" id="PS51900"/>
    </source>
</evidence>
<dbReference type="SUPFAM" id="SSF56349">
    <property type="entry name" value="DNA breaking-rejoining enzymes"/>
    <property type="match status" value="1"/>
</dbReference>
<sequence>MMFTDYLKQKKHSGSTISTYSKYLACFTEWLQQEQLSADVITYTELLDFIRLLQSLNKSKALINAILCPVRHYFNYLVAEGQRTDNPAAGLFMKGIIRRLPNNLLSYDELVHLYECYQLQLQVDASKKIILGLFIYQGVTTEELKRLYATDIYLKEGKVFISGSSHSNERWLRLEAAQVLDLQAYMKAGKFKTGPLLQKNKKRKASANNIVNQVGVMMRQLRQLNAKVIDATQFRSSVITHWLKQYNLRQVQYMAGHRYVSSTQRYKLNNIDDLQNALQQYHPLK</sequence>
<keyword evidence="3" id="KW-0233">DNA recombination</keyword>
<comment type="caution">
    <text evidence="6">The sequence shown here is derived from an EMBL/GenBank/DDBJ whole genome shotgun (WGS) entry which is preliminary data.</text>
</comment>
<evidence type="ECO:0000256" key="3">
    <source>
        <dbReference type="ARBA" id="ARBA00023172"/>
    </source>
</evidence>
<evidence type="ECO:0000313" key="7">
    <source>
        <dbReference type="Proteomes" id="UP000676386"/>
    </source>
</evidence>
<dbReference type="InterPro" id="IPR004107">
    <property type="entry name" value="Integrase_SAM-like_N"/>
</dbReference>
<reference evidence="6 7" key="1">
    <citation type="submission" date="2021-04" db="EMBL/GenBank/DDBJ databases">
        <title>Chitinophaga sp. nov., isolated from the rhizosphere soil.</title>
        <authorList>
            <person name="He S."/>
        </authorList>
    </citation>
    <scope>NUCLEOTIDE SEQUENCE [LARGE SCALE GENOMIC DNA]</scope>
    <source>
        <strain evidence="6 7">2R12</strain>
    </source>
</reference>
<keyword evidence="2 4" id="KW-0238">DNA-binding</keyword>
<evidence type="ECO:0000256" key="1">
    <source>
        <dbReference type="ARBA" id="ARBA00022908"/>
    </source>
</evidence>
<dbReference type="Pfam" id="PF02899">
    <property type="entry name" value="Phage_int_SAM_1"/>
    <property type="match status" value="1"/>
</dbReference>
<dbReference type="Gene3D" id="1.10.443.10">
    <property type="entry name" value="Intergrase catalytic core"/>
    <property type="match status" value="1"/>
</dbReference>
<keyword evidence="7" id="KW-1185">Reference proteome</keyword>
<dbReference type="InterPro" id="IPR002104">
    <property type="entry name" value="Integrase_catalytic"/>
</dbReference>
<name>A0ABS5J485_9BACT</name>
<dbReference type="EMBL" id="JAGTXB010000012">
    <property type="protein sequence ID" value="MBS0030037.1"/>
    <property type="molecule type" value="Genomic_DNA"/>
</dbReference>
<dbReference type="Pfam" id="PF00589">
    <property type="entry name" value="Phage_integrase"/>
    <property type="match status" value="1"/>
</dbReference>
<evidence type="ECO:0000256" key="2">
    <source>
        <dbReference type="ARBA" id="ARBA00023125"/>
    </source>
</evidence>
<feature type="domain" description="Core-binding (CB)" evidence="5">
    <location>
        <begin position="1"/>
        <end position="78"/>
    </location>
</feature>
<proteinExistence type="predicted"/>